<dbReference type="SUPFAM" id="SSF50923">
    <property type="entry name" value="Hemopexin-like domain"/>
    <property type="match status" value="9"/>
</dbReference>
<keyword evidence="1" id="KW-0843">Virulence</keyword>
<dbReference type="Proteomes" id="UP001225605">
    <property type="component" value="Unassembled WGS sequence"/>
</dbReference>
<evidence type="ECO:0008006" key="9">
    <source>
        <dbReference type="Google" id="ProtNLM"/>
    </source>
</evidence>
<reference evidence="7 8" key="1">
    <citation type="submission" date="2017-06" db="EMBL/GenBank/DDBJ databases">
        <title>Cultured bacterium strain Saccharothrix yanglingensis Hhs.015.</title>
        <authorList>
            <person name="Xia Y."/>
        </authorList>
    </citation>
    <scope>NUCLEOTIDE SEQUENCE [LARGE SCALE GENOMIC DNA]</scope>
    <source>
        <strain evidence="7 8">Hhs.015</strain>
    </source>
</reference>
<evidence type="ECO:0000259" key="5">
    <source>
        <dbReference type="Pfam" id="PF18413"/>
    </source>
</evidence>
<keyword evidence="8" id="KW-1185">Reference proteome</keyword>
<accession>A0ABU0X8U5</accession>
<dbReference type="InterPro" id="IPR018487">
    <property type="entry name" value="Hemopexin-like_repeat"/>
</dbReference>
<feature type="domain" description="ABC toxin N-terminal" evidence="6">
    <location>
        <begin position="2620"/>
        <end position="2741"/>
    </location>
</feature>
<dbReference type="EMBL" id="NSDM01000018">
    <property type="protein sequence ID" value="MDQ2588396.1"/>
    <property type="molecule type" value="Genomic_DNA"/>
</dbReference>
<feature type="coiled-coil region" evidence="2">
    <location>
        <begin position="3972"/>
        <end position="3999"/>
    </location>
</feature>
<dbReference type="InterPro" id="IPR036375">
    <property type="entry name" value="Hemopexin-like_dom_sf"/>
</dbReference>
<proteinExistence type="predicted"/>
<dbReference type="SMART" id="SM00120">
    <property type="entry name" value="HX"/>
    <property type="match status" value="21"/>
</dbReference>
<dbReference type="Gene3D" id="2.110.10.10">
    <property type="entry name" value="Hemopexin-like domain"/>
    <property type="match status" value="13"/>
</dbReference>
<dbReference type="Pfam" id="PF18413">
    <property type="entry name" value="Neuraminidase"/>
    <property type="match status" value="1"/>
</dbReference>
<dbReference type="InterPro" id="IPR040840">
    <property type="entry name" value="TcA_TcB_BD"/>
</dbReference>
<comment type="caution">
    <text evidence="7">The sequence shown here is derived from an EMBL/GenBank/DDBJ whole genome shotgun (WGS) entry which is preliminary data.</text>
</comment>
<feature type="domain" description="Neuraminidase-like" evidence="5">
    <location>
        <begin position="2771"/>
        <end position="2903"/>
    </location>
</feature>
<feature type="domain" description="Tc toxin complex TcA C-terminal TcB-binding" evidence="4">
    <location>
        <begin position="4111"/>
        <end position="4399"/>
    </location>
</feature>
<dbReference type="PANTHER" id="PTHR10201">
    <property type="entry name" value="MATRIX METALLOPROTEINASE"/>
    <property type="match status" value="1"/>
</dbReference>
<gene>
    <name evidence="7" type="ORF">CKY47_31435</name>
</gene>
<feature type="region of interest" description="Disordered" evidence="3">
    <location>
        <begin position="1"/>
        <end position="59"/>
    </location>
</feature>
<dbReference type="InterPro" id="IPR046839">
    <property type="entry name" value="ABC_toxin_N"/>
</dbReference>
<name>A0ABU0X8U5_9PSEU</name>
<evidence type="ECO:0000256" key="1">
    <source>
        <dbReference type="ARBA" id="ARBA00023026"/>
    </source>
</evidence>
<feature type="region of interest" description="Disordered" evidence="3">
    <location>
        <begin position="3295"/>
        <end position="3316"/>
    </location>
</feature>
<dbReference type="Pfam" id="PF00045">
    <property type="entry name" value="Hemopexin"/>
    <property type="match status" value="10"/>
</dbReference>
<organism evidence="7 8">
    <name type="scientific">Saccharothrix yanglingensis</name>
    <dbReference type="NCBI Taxonomy" id="659496"/>
    <lineage>
        <taxon>Bacteria</taxon>
        <taxon>Bacillati</taxon>
        <taxon>Actinomycetota</taxon>
        <taxon>Actinomycetes</taxon>
        <taxon>Pseudonocardiales</taxon>
        <taxon>Pseudonocardiaceae</taxon>
        <taxon>Saccharothrix</taxon>
    </lineage>
</organism>
<evidence type="ECO:0000256" key="2">
    <source>
        <dbReference type="SAM" id="Coils"/>
    </source>
</evidence>
<evidence type="ECO:0000259" key="4">
    <source>
        <dbReference type="Pfam" id="PF18276"/>
    </source>
</evidence>
<dbReference type="Pfam" id="PF03538">
    <property type="entry name" value="VRP1"/>
    <property type="match status" value="1"/>
</dbReference>
<sequence>MPGRADGPVRPGCWRLSGRPGPRSARPRSRRSARDWPADHPPDPGQALNRRRPVARRGIPVTFARSRDRDRSPLCVVDLGGPAVRRDHSLPTYEQLFGALDFRAVDEGRSVYSPAAYLADLLELIDDNFTGDPLTGPDRRPDIATIPLDGEHAYTELPYLDVVNRVLAAVIGPDAHAELKRLRFPFALPFDLDREKVRRHLRHFRIGPVELYELFARRPERDVVAREFLGLSADDVALVTTVVTDPADLLATFYGGDGSFADLEDARSFVRATRLTATELDALVTSGADAFVHQGGPRVTLDPAGRKLVWGDGSAPVPPEWFERVSRFVRLARRTGLTPTETDVVLRRCCGNRIDLAALRVLAVVVHLHRAMDLPVDVVASLVGPIDGDLFERVFNEPFAAERTVIAGPATPPADGVRVLTASGDFLAPRNQEYRVRVSRAVGLSEADLAVTVRRVRQRYSGTVAGSGPFDHDGIGLDALSLLHRVGRLTRALDVTATELFGVLDALANDPLSLHASAFGGLLDTGPQTSDPYLLLEARDVGSGLCLAQLLLGVVRWMRALGVDSAELGDVLGGTPPGEVDEEWDAVRGRLTEKLDEVALTPDLFVSERFGQRAAQVLHDVLTQSDGVVAQDHRVLRLDPALVGTAAYDAVTDLSDITEEDFRGLGLAAPLAGKVFTNLVLTGLLDSSGTLVDDRLPTTVARFRLASDFTAVRERLFALLAECGAAEPAALYPSDLAALGGLTDDQRAELYDNLVVLGHLDPSGAILAPDFFQAPGNVAGFAVTVPLDAVAPEVFDLLRALVERARTEPVAVDPEIFADLPLTPGQRDDLLESLRFNGYVDGEDNYVDPAALARLTLDGFGLAVTFHPHRAAVLRAVQDQLAAARAAVLTVDAEGFGEIADHAAARAAAEALAGAYLDDNAVPDEIRNFFADPDNVVSLAGSPWERLFSAGDLATITHRIATVLTEQRPYRFDLDAIAELGFDADETTRLVAILVARGDLHDDLSVPEDRLAWFATPSNSLGYTLPDLEDYATDVFYLLHTAARELVAGVEEVTAALSAQATVQRDALLEVLADATGQRTATVEALCTGVCGSVAGAFDVLPAAGSAGRRAYHRIRRFALLVARLGLDATGVGVVFHDQDLAGKFPEPLVLPTGADRIDALLESADGNRYLFRGNAWWAYPEGAEIPIGPPRPLAELSPRFAGLVGVDAAFTDAQGAEWLIGHDAAGSHAFTRAPGAGHWDRGTQVWGKVRNTFDHEPARIDSAFVDAEGRTYLFRGDQYVRYSGSDHTFVDEGYPRAIGEWWEGEGRHTPLPERFRTSVDASFQDRDGTTHLFAGDRSLAVGDVLGDRPTAEVWGRVRNVLADTGRIDAGFAEASSVVLFSGNQVVRYSDSIENDGVLVDEGYPRSIESHLAGVPVGFDGALDAAFAEPSGVVHLFKDGRTVALEPIGAAAVTPARPGATADRWGVLEPVLTGGVVDSAFVGLDGMTYLFSGGKYLRYSGADYSAVDLGYPRRIAPDWGGLRSVGASFVLDGATHLFGAGGLLFDLPVEHEPDLAAGTVSRALRDLLQERGIGVGVDTRVTGAAPEWRLQAEHGIRLVLRRATDRIEVHADPDQDVQYHVRYSTRAYAVPDGGYPRPLAENWWNLPDGGFTTVDAVFTGRDDRTYLFSGDLYVVFDNKRRWWSEPRPLGDRWDSLPFDHVDAAFVGKDGKTYVFSGTRYARYTGNDHTGVDDRYPATNAAFWGNVANGIARHGRVDATLVLDSATYLFSGNQYVRYDGADLTTVADGYPRSIEALWHEPRFAGLPAPLTGPVEAAFADRRTTYLLVDGRWHAVSDAPHRRYPGFGDVRCAFVEDGAVLVEEAAGWQRYSALEGATVTKTPVRPRVLRAVPAGFRTGLDAVLRGADGNTYLFKGSACFDVRLNREYPLAEDWGRGRNTIAQDNRVDAAFVGRDGRTYVFSGDQFVVYEGTRVVDAEIVGEPRPIAEHWAGLTSVTLAYVRGDRTYVFEKPDAAGVQRYLVFSGTGYTRPDQGYPLRADATFWDVPADLRPDGFTAPDAVLFEGENMLVLTGDRYLVRHEVTGAWSPARPVSRLWPGVERDWPAAVTAAFTGPDAATYLFFPDRFTRVAAGAVAAPRPIRDAWGRSRNNFVSGGGRVDAAFVASGNTTFLFSGDQYVRYTGTAYRHADPGYPKLIADNLRHEDAFANLPDSFEDAVAARIEAGAGAVIDAVVANRRTAHLFVGGECHVVSRTATATYDVAELGLGRVRNTLAEQGRVDAALVDDGRTFLFSGDQYVRYSGGDLSFVDEGYPRAIETALPGELGIGTLPEQMRDGVDAAFRGADGGVRLFAGPHWIDVRRPDVRPVAGVWGRVRNAFTDNPGVDAAFVAPAGELYVFRDGQYARYSGDDRTHVDDGFPRTVRDDWGDLPAGFEERLDIAFVLDGRTYLGRGDQYVRYSGDGYGRIDRTYPQAFHRRWSAWSDYRFEDLRAITRFAGLARAHDGLAEFVATGPGTFTDPYLRLAEIMGWDVEDVRWLVRRRALRTGTPDDDRVELETMLKLVDVFTAAEALGAGPAAVFDVWSGLHGERPSDAATAVLLHDLLARRHGPQDWAVLSRQVHDEFAVVERDALVAAVLGKTGADTSRELFEQLLIDVDMGSRGTTSPIREAIAATQFFLHRYFLDLEDVTHPGGSDGQVRDRLRTWWTWMRNYRVWEANRKVFLYPENYLRPELRDRKTPAFEALEADLLQGEVTPASVERAYKRYLDEYTEVSRLAIAGGHVYTAGSDDTRDLVLFGRTRTEPRRFYYRRARFRSADKLTGSWEPWLKVDVQIDADEVHPVHAFNRVFVFWTTVESVPPATPATTTLATRDQGDSQQVTAPPATEQVKIHYSFYNLNGEWVPAQTLAMDTRGDGTIHDVRLAVEVAGGHADDPQSIAVTCTYSVITTQPGEDGAAPTPTRSTHVQASALTAELVEEVLPVPALRAGADVVAATDPLREVLAQAEIDAVAGADPANRPRVVPFTSPTGADYGPWFSIDHKGGSFLCRPAVVAPAEPVVPRPQTDLGLTGWTRVDAAVELPGGTRYFFDNQAHRHVAVTRGRPGDGGTIADRWGRRTTNLTRTGLVDAVLHRRDRDGERTYVFSGGQYFRYSGAFGALDPRYPKDLLTNDENFPRWGRIDAAFTDLNDTEWFYTAAGGGRIERGGSPGTPATALFGGRSGLTRFDSAIVDADRQLTFVFTGDEYVRYSGNHYQAPDEGHAHKISESGENFPKWAKIGAALRVRGTSWYFNDATLTCSQVEVEQPGEGRPHRKPKVVETSWPSRDLGRGVTTGGLATVDSAYVDGTFLYLTSGAQVVRYTLPGQGGQVPETVDEGYPKPLSQPITAVFRRGPHRYAFSGAYYARLTSGLTDVTGFAPIEGNWGDLPENFAEVTGVLDSESDHRLYLFVGENHLGYPSTTTVPRPFERAALPIEVVRLTTSTAAQLNQRLLGGGVAALLAPAGQELDERPAFRTDRSDRNTIQVRDDRVVANRLPAGAHLDFQSANGIYYWEIFFHAPVLIAQALNDAQRFADARQWYEYVFDPTEPDRYWRFLPFLAVDLAALADRSRRDLAELAGTLAAAGFDEPAGLAAELDEVLADLERLTPGFRENRPLDGAELAVLDRLASSRLHVLLADAVTAAKARITPRIREPKRSLWQGVVRAVEQLQERTALVADLQRYYDLVGDRDSLIDAYRGDPFDPHAIADLRPVAYRRAVVMAYIDNLLDWGDMLFRQHTGESVDEARMLYIFAWDLLGLRPELPGRLPLTPSRTYRELDDEPGELDLLAELTGGGSLLEGPGGVHAGVANRYFRIPDNSAFTAYWDRVEDRLRKIRQSLNILGISQPLPLFEPPIDPMDLVRSVAAGVGVEQAVAAGAAAAVPHYRFEATFRRAQDLADRLRQLGGDLLSVLERRDAEELGLLHNRQEGVILEMTQAIRDAQVEAAAATVRELQASREAANQRIAHYQQLITTGITPLEQAQIGIMGAAAALHLTSGVLKVAAAIAHAVPQATIGPFSIGSTWGGHHLGNVLDKGSEMPQVLGEGLTVTGELLGVRAEQERTHQEWEFQLANATGDLAQINHQVAAAEQQLAVARREAEVLAREIDHNRAVGALLKDKFTSVELYGWMASRLSGLYFQAYSLAYDTAKAAERALRFERGLGDAEAAVIRPVHWDSRRAGLLAGDSLGVDLDRLNQVYADTGARGLEITKQVSLLELDPAAALRLAASGSCEFTLTEELFDRDFPGHFRRQVRTVTVTFLDDNGEAVQPNATLTQVGHKTVLEPDPKAVRHLLDPKEPLPDTVRGDWRASQQIALSQPGEQENNGLFELRYDDTRYLPFEGTGAVSTWRLELNGRRTTGLRDVLLTVRYTAAQGGEVFANAVKGMLKPYPTARFLDVATEFPDEWQEFVEGDGAELTLPITGDLLPGLTGRQVIGIYPRYGTVDGSAPRLTVNGDRAMALTEGKLLLTPDLRVDGDGWTFVLDGDKEALTGLGLVLAYRASVA</sequence>
<protein>
    <recommendedName>
        <fullName evidence="9">Hemopexin</fullName>
    </recommendedName>
</protein>
<dbReference type="PANTHER" id="PTHR10201:SF331">
    <property type="entry name" value="MATRIX METALLOPROTEINASE-14-LIKE ISOFORM X1"/>
    <property type="match status" value="1"/>
</dbReference>
<feature type="compositionally biased region" description="Basic and acidic residues" evidence="3">
    <location>
        <begin position="32"/>
        <end position="42"/>
    </location>
</feature>
<feature type="coiled-coil region" evidence="2">
    <location>
        <begin position="4099"/>
        <end position="4133"/>
    </location>
</feature>
<keyword evidence="2" id="KW-0175">Coiled coil</keyword>
<evidence type="ECO:0000259" key="6">
    <source>
        <dbReference type="Pfam" id="PF20220"/>
    </source>
</evidence>
<dbReference type="Pfam" id="PF18276">
    <property type="entry name" value="TcA_TcB_BD"/>
    <property type="match status" value="1"/>
</dbReference>
<dbReference type="PROSITE" id="PS51642">
    <property type="entry name" value="HEMOPEXIN_2"/>
    <property type="match status" value="11"/>
</dbReference>
<evidence type="ECO:0000256" key="3">
    <source>
        <dbReference type="SAM" id="MobiDB-lite"/>
    </source>
</evidence>
<dbReference type="Pfam" id="PF20220">
    <property type="entry name" value="ABC_toxin_N"/>
    <property type="match status" value="1"/>
</dbReference>
<evidence type="ECO:0000313" key="8">
    <source>
        <dbReference type="Proteomes" id="UP001225605"/>
    </source>
</evidence>
<dbReference type="InterPro" id="IPR041079">
    <property type="entry name" value="Neuraminidase-like"/>
</dbReference>
<evidence type="ECO:0000313" key="7">
    <source>
        <dbReference type="EMBL" id="MDQ2588396.1"/>
    </source>
</evidence>
<dbReference type="InterPro" id="IPR018003">
    <property type="entry name" value="Insecticidal_toxin/plasmid_vir"/>
</dbReference>